<reference evidence="4 5" key="1">
    <citation type="journal article" date="2012" name="J. Bacteriol.">
        <title>Draft genome sequence of Streptomyces globisporus C-1027, which produces an antitumor antibiotic consisting of a nine-membered enediyne with a chromoprotein.</title>
        <authorList>
            <person name="Wang L."/>
            <person name="Wang S."/>
            <person name="He Q."/>
            <person name="Yu T."/>
            <person name="Li Q."/>
            <person name="Hong B."/>
        </authorList>
    </citation>
    <scope>NUCLEOTIDE SEQUENCE [LARGE SCALE GENOMIC DNA]</scope>
    <source>
        <strain evidence="4 5">C-1027</strain>
    </source>
</reference>
<evidence type="ECO:0000256" key="1">
    <source>
        <dbReference type="ARBA" id="ARBA00022801"/>
    </source>
</evidence>
<dbReference type="SUPFAM" id="SSF53474">
    <property type="entry name" value="alpha/beta-Hydrolases"/>
    <property type="match status" value="1"/>
</dbReference>
<sequence length="684" mass="71749">MNRRPERISFRFSARSRFAACLVTTPDGALAPGWWDLDGTRPPYADDTHRFREGAPTETTATQVLPTECGGLLRLRGAAGSGRHLLLLSHPASAGTGTAGTGTAGTMTAGPVTAQTTTAGTPLAGPRGPSSAGTGPETPAEDAAERLSVEARGLRLVPGGPRGTLALAVETAHDGSTRVWRIRSAPLRLSDPVTLPGRVTALLPLDGTGCHYATDLEGPDGYRPASLDLRDGSRRALPSSPDGRIHRLLLSAPASGLLLTASDPGDGRLRIARATLGHRPRLDFPDRLNSLDGAVLPLAADPAGERVALRVSRGAQARLFLYDVAADRPRPAELPPGAFHPVAGWSEGGLRVVYAAPDRPADLVGVPDTAAHGAPATPSGAASPSLDASATPHAPTEWFATPSGRFEAVRLGDWRTAPTVVVALHGGPEDHWTLGHDPVLARLSEAGAAVVAPNQRGSTGYGRAHAEAIHGAWGVPDLADIRVLVRTLTEQRPPDAEPPVLLGTSYGGFLALLAVCADPYAWARCAVIAPFLSARGLRERSSPAVRALIDRHGLGEPPDDDLGPRDVERLAHRIRVPLLALHGCDDPVVPVDETRRLRRALTRADGPEHVPHDCLDVAGAGHHPLQERGGAELTDRLVGFLTAGFPDRRRSPAPPGLTVADAAVRHRPSSAVFGHITHDERTPS</sequence>
<keyword evidence="1" id="KW-0378">Hydrolase</keyword>
<dbReference type="InterPro" id="IPR001375">
    <property type="entry name" value="Peptidase_S9_cat"/>
</dbReference>
<proteinExistence type="predicted"/>
<dbReference type="PANTHER" id="PTHR42776:SF27">
    <property type="entry name" value="DIPEPTIDYL PEPTIDASE FAMILY MEMBER 6"/>
    <property type="match status" value="1"/>
</dbReference>
<accession>A0A0U3KLG8</accession>
<evidence type="ECO:0000313" key="5">
    <source>
        <dbReference type="Proteomes" id="UP000064183"/>
    </source>
</evidence>
<dbReference type="STRING" id="1172567.WQO_20085"/>
<dbReference type="GeneID" id="27784678"/>
<dbReference type="Gene3D" id="3.40.50.1820">
    <property type="entry name" value="alpha/beta hydrolase"/>
    <property type="match status" value="1"/>
</dbReference>
<name>A0A0U3KLG8_STRGL</name>
<dbReference type="GO" id="GO:0004252">
    <property type="term" value="F:serine-type endopeptidase activity"/>
    <property type="evidence" value="ECO:0007669"/>
    <property type="project" value="TreeGrafter"/>
</dbReference>
<dbReference type="RefSeq" id="WP_010061155.1">
    <property type="nucleotide sequence ID" value="NZ_CP013738.1"/>
</dbReference>
<dbReference type="AlphaFoldDB" id="A0A0U3KLG8"/>
<dbReference type="InterPro" id="IPR029058">
    <property type="entry name" value="AB_hydrolase_fold"/>
</dbReference>
<protein>
    <recommendedName>
        <fullName evidence="3">Peptidase S9 prolyl oligopeptidase catalytic domain-containing protein</fullName>
    </recommendedName>
</protein>
<feature type="region of interest" description="Disordered" evidence="2">
    <location>
        <begin position="96"/>
        <end position="144"/>
    </location>
</feature>
<evidence type="ECO:0000259" key="3">
    <source>
        <dbReference type="Pfam" id="PF00326"/>
    </source>
</evidence>
<dbReference type="PANTHER" id="PTHR42776">
    <property type="entry name" value="SERINE PEPTIDASE S9 FAMILY MEMBER"/>
    <property type="match status" value="1"/>
</dbReference>
<gene>
    <name evidence="4" type="ORF">WQO_20085</name>
</gene>
<dbReference type="EMBL" id="CP013738">
    <property type="protein sequence ID" value="ALU95409.1"/>
    <property type="molecule type" value="Genomic_DNA"/>
</dbReference>
<dbReference type="GO" id="GO:0006508">
    <property type="term" value="P:proteolysis"/>
    <property type="evidence" value="ECO:0007669"/>
    <property type="project" value="InterPro"/>
</dbReference>
<feature type="compositionally biased region" description="Low complexity" evidence="2">
    <location>
        <begin position="104"/>
        <end position="114"/>
    </location>
</feature>
<feature type="domain" description="Peptidase S9 prolyl oligopeptidase catalytic" evidence="3">
    <location>
        <begin position="443"/>
        <end position="642"/>
    </location>
</feature>
<feature type="region of interest" description="Disordered" evidence="2">
    <location>
        <begin position="366"/>
        <end position="397"/>
    </location>
</feature>
<dbReference type="KEGG" id="sgb:WQO_20085"/>
<evidence type="ECO:0000256" key="2">
    <source>
        <dbReference type="SAM" id="MobiDB-lite"/>
    </source>
</evidence>
<dbReference type="SUPFAM" id="SSF82171">
    <property type="entry name" value="DPP6 N-terminal domain-like"/>
    <property type="match status" value="1"/>
</dbReference>
<dbReference type="Proteomes" id="UP000064183">
    <property type="component" value="Chromosome"/>
</dbReference>
<feature type="compositionally biased region" description="Low complexity" evidence="2">
    <location>
        <begin position="369"/>
        <end position="385"/>
    </location>
</feature>
<organism evidence="4 5">
    <name type="scientific">Streptomyces globisporus C-1027</name>
    <dbReference type="NCBI Taxonomy" id="1172567"/>
    <lineage>
        <taxon>Bacteria</taxon>
        <taxon>Bacillati</taxon>
        <taxon>Actinomycetota</taxon>
        <taxon>Actinomycetes</taxon>
        <taxon>Kitasatosporales</taxon>
        <taxon>Streptomycetaceae</taxon>
        <taxon>Streptomyces</taxon>
    </lineage>
</organism>
<evidence type="ECO:0000313" key="4">
    <source>
        <dbReference type="EMBL" id="ALU95409.1"/>
    </source>
</evidence>
<dbReference type="Pfam" id="PF00326">
    <property type="entry name" value="Peptidase_S9"/>
    <property type="match status" value="1"/>
</dbReference>